<accession>A0A8J2PIX2</accession>
<dbReference type="Proteomes" id="UP000708208">
    <property type="component" value="Unassembled WGS sequence"/>
</dbReference>
<feature type="compositionally biased region" description="Low complexity" evidence="1">
    <location>
        <begin position="20"/>
        <end position="36"/>
    </location>
</feature>
<evidence type="ECO:0000256" key="1">
    <source>
        <dbReference type="SAM" id="MobiDB-lite"/>
    </source>
</evidence>
<feature type="region of interest" description="Disordered" evidence="1">
    <location>
        <begin position="17"/>
        <end position="36"/>
    </location>
</feature>
<feature type="non-terminal residue" evidence="2">
    <location>
        <position position="205"/>
    </location>
</feature>
<sequence length="205" mass="22846">MSPDIQSSIDHRMVLHPHSQHAVSQQSQPQQQQSHHVYNALVSSNPSAMPSPNSIYDDVFLRPGPVSLPSWEDIAKIEPSPSDVFGDFTSLAGSSANNLPSLLDDIQHTQASHQQVQQLHQSHQHLQQQHFLIQNMHYSHTTPPPTLSLDHVGHGQGQPPPPSQQQQHQINTSVHQYRYSNLKMAYTNSPRVYIPPTPPSSDPGK</sequence>
<proteinExistence type="predicted"/>
<organism evidence="2 3">
    <name type="scientific">Allacma fusca</name>
    <dbReference type="NCBI Taxonomy" id="39272"/>
    <lineage>
        <taxon>Eukaryota</taxon>
        <taxon>Metazoa</taxon>
        <taxon>Ecdysozoa</taxon>
        <taxon>Arthropoda</taxon>
        <taxon>Hexapoda</taxon>
        <taxon>Collembola</taxon>
        <taxon>Symphypleona</taxon>
        <taxon>Sminthuridae</taxon>
        <taxon>Allacma</taxon>
    </lineage>
</organism>
<keyword evidence="3" id="KW-1185">Reference proteome</keyword>
<dbReference type="EMBL" id="CAJVCH010530419">
    <property type="protein sequence ID" value="CAG7823739.1"/>
    <property type="molecule type" value="Genomic_DNA"/>
</dbReference>
<gene>
    <name evidence="2" type="ORF">AFUS01_LOCUS33939</name>
</gene>
<comment type="caution">
    <text evidence="2">The sequence shown here is derived from an EMBL/GenBank/DDBJ whole genome shotgun (WGS) entry which is preliminary data.</text>
</comment>
<evidence type="ECO:0000313" key="3">
    <source>
        <dbReference type="Proteomes" id="UP000708208"/>
    </source>
</evidence>
<evidence type="ECO:0000313" key="2">
    <source>
        <dbReference type="EMBL" id="CAG7823739.1"/>
    </source>
</evidence>
<protein>
    <submittedName>
        <fullName evidence="2">Uncharacterized protein</fullName>
    </submittedName>
</protein>
<feature type="region of interest" description="Disordered" evidence="1">
    <location>
        <begin position="138"/>
        <end position="171"/>
    </location>
</feature>
<reference evidence="2" key="1">
    <citation type="submission" date="2021-06" db="EMBL/GenBank/DDBJ databases">
        <authorList>
            <person name="Hodson N. C."/>
            <person name="Mongue J. A."/>
            <person name="Jaron S. K."/>
        </authorList>
    </citation>
    <scope>NUCLEOTIDE SEQUENCE</scope>
</reference>
<name>A0A8J2PIX2_9HEXA</name>
<dbReference type="AlphaFoldDB" id="A0A8J2PIX2"/>